<evidence type="ECO:0008006" key="4">
    <source>
        <dbReference type="Google" id="ProtNLM"/>
    </source>
</evidence>
<protein>
    <recommendedName>
        <fullName evidence="4">Transmembrane protein</fullName>
    </recommendedName>
</protein>
<reference evidence="2" key="1">
    <citation type="submission" date="2020-10" db="EMBL/GenBank/DDBJ databases">
        <authorList>
            <person name="Gilroy R."/>
        </authorList>
    </citation>
    <scope>NUCLEOTIDE SEQUENCE</scope>
    <source>
        <strain evidence="2">6276</strain>
    </source>
</reference>
<dbReference type="EMBL" id="DVIU01000041">
    <property type="protein sequence ID" value="HIS35373.1"/>
    <property type="molecule type" value="Genomic_DNA"/>
</dbReference>
<gene>
    <name evidence="2" type="ORF">IAC10_01900</name>
</gene>
<accession>A0A9D1JM01</accession>
<evidence type="ECO:0000256" key="1">
    <source>
        <dbReference type="SAM" id="Phobius"/>
    </source>
</evidence>
<comment type="caution">
    <text evidence="2">The sequence shown here is derived from an EMBL/GenBank/DDBJ whole genome shotgun (WGS) entry which is preliminary data.</text>
</comment>
<sequence>MFQKLFAAVLFIVIGLLCLNPIMKTKLTYLSCNRKMQCEVYSYNILKGGQKSIEKTFEFKTKNVLAECDTWKDHSHNGYPLRIREIRGGGRYILHYFKDQNVCREKAKALNSNLRFDRVRRENFNLSDNFMMEILFAVLGIFMLVLGVLCPFIAKTESELTPEEKAKIPDINNIMQEKIQNSLGADTVNNIQHAASKVEDFTNHPLVKFLRMFIR</sequence>
<keyword evidence="1" id="KW-0812">Transmembrane</keyword>
<dbReference type="Proteomes" id="UP000823928">
    <property type="component" value="Unassembled WGS sequence"/>
</dbReference>
<keyword evidence="1" id="KW-1133">Transmembrane helix</keyword>
<feature type="transmembrane region" description="Helical" evidence="1">
    <location>
        <begin position="130"/>
        <end position="154"/>
    </location>
</feature>
<reference evidence="2" key="2">
    <citation type="journal article" date="2021" name="PeerJ">
        <title>Extensive microbial diversity within the chicken gut microbiome revealed by metagenomics and culture.</title>
        <authorList>
            <person name="Gilroy R."/>
            <person name="Ravi A."/>
            <person name="Getino M."/>
            <person name="Pursley I."/>
            <person name="Horton D.L."/>
            <person name="Alikhan N.F."/>
            <person name="Baker D."/>
            <person name="Gharbi K."/>
            <person name="Hall N."/>
            <person name="Watson M."/>
            <person name="Adriaenssens E.M."/>
            <person name="Foster-Nyarko E."/>
            <person name="Jarju S."/>
            <person name="Secka A."/>
            <person name="Antonio M."/>
            <person name="Oren A."/>
            <person name="Chaudhuri R.R."/>
            <person name="La Ragione R."/>
            <person name="Hildebrand F."/>
            <person name="Pallen M.J."/>
        </authorList>
    </citation>
    <scope>NUCLEOTIDE SEQUENCE</scope>
    <source>
        <strain evidence="2">6276</strain>
    </source>
</reference>
<dbReference type="AlphaFoldDB" id="A0A9D1JM01"/>
<evidence type="ECO:0000313" key="3">
    <source>
        <dbReference type="Proteomes" id="UP000823928"/>
    </source>
</evidence>
<keyword evidence="1" id="KW-0472">Membrane</keyword>
<organism evidence="2 3">
    <name type="scientific">Candidatus Scatousia excrementigallinarum</name>
    <dbReference type="NCBI Taxonomy" id="2840935"/>
    <lineage>
        <taxon>Bacteria</taxon>
        <taxon>Candidatus Scatousia</taxon>
    </lineage>
</organism>
<evidence type="ECO:0000313" key="2">
    <source>
        <dbReference type="EMBL" id="HIS35373.1"/>
    </source>
</evidence>
<name>A0A9D1JM01_9BACT</name>
<proteinExistence type="predicted"/>